<evidence type="ECO:0000313" key="1">
    <source>
        <dbReference type="EMBL" id="KAI4318971.1"/>
    </source>
</evidence>
<sequence>MLFPRNASPLPLLTLLLLFSSSVTRRCLAFGSFGFQIHHRFSDPLPGFLSVDRFPERSTAPYYSALVGHDRSLHGRRLVQSDPSSLTFADGNETTQFSSLGFLYYANVSIGTPSLTYMVALDTGSDLFWLPCDCSRCVRGLQTISGEKREFNIYSPNASSTSSIIPCNSSLCGQQSGQCPSTPTGCIYEVAYLSNGTSSTGILVEDILHLTKDEEPSKAVTTNITFGCGQIQTGSFLDGAAPNGLFGLGMSNMSVLSMLANQGLIPNSFSMCFSADSVGRIDFGDEGSSDQGETPFNLGQSHPTYSISIIQINVGGKATDVEFDAIFDSGTSFTYLNDPAYSFISKTFNDLAQQPRYYDDGLPFEYCFALSPNQSSFETSTLNLTMKGGDQFSVNDPIAVISTKDSYIYCLALVKSGDVNIIGQNFMTGYRIVFNRDKMVLGWEPSTCYDALDAKTTTVNPTNTSGVPPAEAVNPDVPSPGSANRPDTSDSASPLGLSHSQHYIHPFYALLLVIVFPFFALA</sequence>
<keyword evidence="2" id="KW-1185">Reference proteome</keyword>
<gene>
    <name evidence="1" type="ORF">MLD38_032623</name>
</gene>
<name>A0ACB9M603_9MYRT</name>
<comment type="caution">
    <text evidence="1">The sequence shown here is derived from an EMBL/GenBank/DDBJ whole genome shotgun (WGS) entry which is preliminary data.</text>
</comment>
<proteinExistence type="predicted"/>
<reference evidence="2" key="1">
    <citation type="journal article" date="2023" name="Front. Plant Sci.">
        <title>Chromosomal-level genome assembly of Melastoma candidum provides insights into trichome evolution.</title>
        <authorList>
            <person name="Zhong Y."/>
            <person name="Wu W."/>
            <person name="Sun C."/>
            <person name="Zou P."/>
            <person name="Liu Y."/>
            <person name="Dai S."/>
            <person name="Zhou R."/>
        </authorList>
    </citation>
    <scope>NUCLEOTIDE SEQUENCE [LARGE SCALE GENOMIC DNA]</scope>
</reference>
<dbReference type="EMBL" id="CM042889">
    <property type="protein sequence ID" value="KAI4318971.1"/>
    <property type="molecule type" value="Genomic_DNA"/>
</dbReference>
<protein>
    <submittedName>
        <fullName evidence="1">Uncharacterized protein</fullName>
    </submittedName>
</protein>
<organism evidence="1 2">
    <name type="scientific">Melastoma candidum</name>
    <dbReference type="NCBI Taxonomy" id="119954"/>
    <lineage>
        <taxon>Eukaryota</taxon>
        <taxon>Viridiplantae</taxon>
        <taxon>Streptophyta</taxon>
        <taxon>Embryophyta</taxon>
        <taxon>Tracheophyta</taxon>
        <taxon>Spermatophyta</taxon>
        <taxon>Magnoliopsida</taxon>
        <taxon>eudicotyledons</taxon>
        <taxon>Gunneridae</taxon>
        <taxon>Pentapetalae</taxon>
        <taxon>rosids</taxon>
        <taxon>malvids</taxon>
        <taxon>Myrtales</taxon>
        <taxon>Melastomataceae</taxon>
        <taxon>Melastomatoideae</taxon>
        <taxon>Melastomateae</taxon>
        <taxon>Melastoma</taxon>
    </lineage>
</organism>
<evidence type="ECO:0000313" key="2">
    <source>
        <dbReference type="Proteomes" id="UP001057402"/>
    </source>
</evidence>
<dbReference type="Proteomes" id="UP001057402">
    <property type="component" value="Chromosome 10"/>
</dbReference>
<accession>A0ACB9M603</accession>